<protein>
    <submittedName>
        <fullName evidence="1">Uncharacterized protein</fullName>
    </submittedName>
</protein>
<name>G2YEV3_BOTF4</name>
<dbReference type="HOGENOM" id="CLU_3279380_0_0_1"/>
<dbReference type="AlphaFoldDB" id="G2YEV3"/>
<sequence length="41" mass="4577">MPNGHFNSINKIVKKPTPEEIPETDCLTGECELTDLCCSLR</sequence>
<dbReference type="EMBL" id="FQ790325">
    <property type="protein sequence ID" value="CCD50346.1"/>
    <property type="molecule type" value="Genomic_DNA"/>
</dbReference>
<gene>
    <name evidence="1" type="ORF">BofuT4_uP090330.1</name>
</gene>
<evidence type="ECO:0000313" key="2">
    <source>
        <dbReference type="Proteomes" id="UP000008177"/>
    </source>
</evidence>
<reference evidence="2" key="1">
    <citation type="journal article" date="2011" name="PLoS Genet.">
        <title>Genomic analysis of the necrotrophic fungal pathogens Sclerotinia sclerotiorum and Botrytis cinerea.</title>
        <authorList>
            <person name="Amselem J."/>
            <person name="Cuomo C.A."/>
            <person name="van Kan J.A."/>
            <person name="Viaud M."/>
            <person name="Benito E.P."/>
            <person name="Couloux A."/>
            <person name="Coutinho P.M."/>
            <person name="de Vries R.P."/>
            <person name="Dyer P.S."/>
            <person name="Fillinger S."/>
            <person name="Fournier E."/>
            <person name="Gout L."/>
            <person name="Hahn M."/>
            <person name="Kohn L."/>
            <person name="Lapalu N."/>
            <person name="Plummer K.M."/>
            <person name="Pradier J.M."/>
            <person name="Quevillon E."/>
            <person name="Sharon A."/>
            <person name="Simon A."/>
            <person name="ten Have A."/>
            <person name="Tudzynski B."/>
            <person name="Tudzynski P."/>
            <person name="Wincker P."/>
            <person name="Andrew M."/>
            <person name="Anthouard V."/>
            <person name="Beever R.E."/>
            <person name="Beffa R."/>
            <person name="Benoit I."/>
            <person name="Bouzid O."/>
            <person name="Brault B."/>
            <person name="Chen Z."/>
            <person name="Choquer M."/>
            <person name="Collemare J."/>
            <person name="Cotton P."/>
            <person name="Danchin E.G."/>
            <person name="Da Silva C."/>
            <person name="Gautier A."/>
            <person name="Giraud C."/>
            <person name="Giraud T."/>
            <person name="Gonzalez C."/>
            <person name="Grossetete S."/>
            <person name="Guldener U."/>
            <person name="Henrissat B."/>
            <person name="Howlett B.J."/>
            <person name="Kodira C."/>
            <person name="Kretschmer M."/>
            <person name="Lappartient A."/>
            <person name="Leroch M."/>
            <person name="Levis C."/>
            <person name="Mauceli E."/>
            <person name="Neuveglise C."/>
            <person name="Oeser B."/>
            <person name="Pearson M."/>
            <person name="Poulain J."/>
            <person name="Poussereau N."/>
            <person name="Quesneville H."/>
            <person name="Rascle C."/>
            <person name="Schumacher J."/>
            <person name="Segurens B."/>
            <person name="Sexton A."/>
            <person name="Silva E."/>
            <person name="Sirven C."/>
            <person name="Soanes D.M."/>
            <person name="Talbot N.J."/>
            <person name="Templeton M."/>
            <person name="Yandava C."/>
            <person name="Yarden O."/>
            <person name="Zeng Q."/>
            <person name="Rollins J.A."/>
            <person name="Lebrun M.H."/>
            <person name="Dickman M."/>
        </authorList>
    </citation>
    <scope>NUCLEOTIDE SEQUENCE [LARGE SCALE GENOMIC DNA]</scope>
    <source>
        <strain evidence="2">T4</strain>
    </source>
</reference>
<dbReference type="Proteomes" id="UP000008177">
    <property type="component" value="Unplaced contigs"/>
</dbReference>
<accession>G2YEV3</accession>
<organism evidence="1 2">
    <name type="scientific">Botryotinia fuckeliana (strain T4)</name>
    <name type="common">Noble rot fungus</name>
    <name type="synonym">Botrytis cinerea</name>
    <dbReference type="NCBI Taxonomy" id="999810"/>
    <lineage>
        <taxon>Eukaryota</taxon>
        <taxon>Fungi</taxon>
        <taxon>Dikarya</taxon>
        <taxon>Ascomycota</taxon>
        <taxon>Pezizomycotina</taxon>
        <taxon>Leotiomycetes</taxon>
        <taxon>Helotiales</taxon>
        <taxon>Sclerotiniaceae</taxon>
        <taxon>Botrytis</taxon>
    </lineage>
</organism>
<evidence type="ECO:0000313" key="1">
    <source>
        <dbReference type="EMBL" id="CCD50346.1"/>
    </source>
</evidence>
<proteinExistence type="predicted"/>
<dbReference type="InParanoid" id="G2YEV3"/>